<dbReference type="Proteomes" id="UP000294664">
    <property type="component" value="Unassembled WGS sequence"/>
</dbReference>
<feature type="signal peptide" evidence="2">
    <location>
        <begin position="1"/>
        <end position="24"/>
    </location>
</feature>
<evidence type="ECO:0000256" key="2">
    <source>
        <dbReference type="SAM" id="SignalP"/>
    </source>
</evidence>
<accession>A0A4R3M0F4</accession>
<evidence type="ECO:0000313" key="3">
    <source>
        <dbReference type="EMBL" id="TCT06541.1"/>
    </source>
</evidence>
<sequence>MKPGRSRVVAAALCLVALFATAGAAQPPPLLACSGPIGRSADAAGLAQLFGAKNVKRGRIPAAEGTTLPGTLVFPDDPRRRIDIVWHDDKARRRPEMVRVGAESIWRVAVAADRSVGIGTSLAELERLNGRPFTITGFEWDYGGYVDWNGGALSRIPGGCIFGVRLRPDPDGSEEDLRAVSGDREFSSASPAMRAAAPRVESLTLGWTE</sequence>
<dbReference type="RefSeq" id="WP_132030040.1">
    <property type="nucleotide sequence ID" value="NZ_SMAI01000002.1"/>
</dbReference>
<dbReference type="AlphaFoldDB" id="A0A4R3M0F4"/>
<reference evidence="3 4" key="1">
    <citation type="submission" date="2019-03" db="EMBL/GenBank/DDBJ databases">
        <title>Genomic Encyclopedia of Type Strains, Phase IV (KMG-IV): sequencing the most valuable type-strain genomes for metagenomic binning, comparative biology and taxonomic classification.</title>
        <authorList>
            <person name="Goeker M."/>
        </authorList>
    </citation>
    <scope>NUCLEOTIDE SEQUENCE [LARGE SCALE GENOMIC DNA]</scope>
    <source>
        <strain evidence="3 4">DSM 9035</strain>
    </source>
</reference>
<organism evidence="3 4">
    <name type="scientific">Aquabacter spiritensis</name>
    <dbReference type="NCBI Taxonomy" id="933073"/>
    <lineage>
        <taxon>Bacteria</taxon>
        <taxon>Pseudomonadati</taxon>
        <taxon>Pseudomonadota</taxon>
        <taxon>Alphaproteobacteria</taxon>
        <taxon>Hyphomicrobiales</taxon>
        <taxon>Xanthobacteraceae</taxon>
        <taxon>Aquabacter</taxon>
    </lineage>
</organism>
<evidence type="ECO:0000313" key="4">
    <source>
        <dbReference type="Proteomes" id="UP000294664"/>
    </source>
</evidence>
<keyword evidence="4" id="KW-1185">Reference proteome</keyword>
<feature type="chain" id="PRO_5020978975" evidence="2">
    <location>
        <begin position="25"/>
        <end position="209"/>
    </location>
</feature>
<feature type="compositionally biased region" description="Basic and acidic residues" evidence="1">
    <location>
        <begin position="173"/>
        <end position="186"/>
    </location>
</feature>
<keyword evidence="2" id="KW-0732">Signal</keyword>
<feature type="region of interest" description="Disordered" evidence="1">
    <location>
        <begin position="173"/>
        <end position="193"/>
    </location>
</feature>
<evidence type="ECO:0000256" key="1">
    <source>
        <dbReference type="SAM" id="MobiDB-lite"/>
    </source>
</evidence>
<protein>
    <submittedName>
        <fullName evidence="3">Uncharacterized protein</fullName>
    </submittedName>
</protein>
<dbReference type="EMBL" id="SMAI01000002">
    <property type="protein sequence ID" value="TCT06541.1"/>
    <property type="molecule type" value="Genomic_DNA"/>
</dbReference>
<proteinExistence type="predicted"/>
<dbReference type="OrthoDB" id="1144014at2"/>
<name>A0A4R3M0F4_9HYPH</name>
<gene>
    <name evidence="3" type="ORF">EDC64_10218</name>
</gene>
<comment type="caution">
    <text evidence="3">The sequence shown here is derived from an EMBL/GenBank/DDBJ whole genome shotgun (WGS) entry which is preliminary data.</text>
</comment>